<dbReference type="GO" id="GO:0003677">
    <property type="term" value="F:DNA binding"/>
    <property type="evidence" value="ECO:0007669"/>
    <property type="project" value="UniProtKB-KW"/>
</dbReference>
<gene>
    <name evidence="8" type="ORF">DI09_7p100</name>
</gene>
<keyword evidence="5" id="KW-0804">Transcription</keyword>
<evidence type="ECO:0000256" key="2">
    <source>
        <dbReference type="ARBA" id="ARBA00005249"/>
    </source>
</evidence>
<feature type="compositionally biased region" description="Acidic residues" evidence="7">
    <location>
        <begin position="218"/>
        <end position="227"/>
    </location>
</feature>
<dbReference type="PANTHER" id="PTHR13011:SF0">
    <property type="entry name" value="GENERAL TRANSCRIPTION FACTOR IIF SUBUNIT 1"/>
    <property type="match status" value="1"/>
</dbReference>
<evidence type="ECO:0000256" key="6">
    <source>
        <dbReference type="ARBA" id="ARBA00023242"/>
    </source>
</evidence>
<comment type="similarity">
    <text evidence="2">Belongs to the TFIIF alpha subunit family.</text>
</comment>
<dbReference type="HOGENOM" id="CLU_819120_0_0_1"/>
<dbReference type="OrthoDB" id="76676at2759"/>
<evidence type="ECO:0000256" key="5">
    <source>
        <dbReference type="ARBA" id="ARBA00023163"/>
    </source>
</evidence>
<dbReference type="GeneID" id="25260838"/>
<reference evidence="8 9" key="1">
    <citation type="submission" date="2014-04" db="EMBL/GenBank/DDBJ databases">
        <title>A new species of microsporidia sheds light on the evolution of extreme parasitism.</title>
        <authorList>
            <person name="Haag K.L."/>
            <person name="James T.Y."/>
            <person name="Larsson R."/>
            <person name="Schaer T.M."/>
            <person name="Refardt D."/>
            <person name="Pombert J.-F."/>
            <person name="Ebert D."/>
        </authorList>
    </citation>
    <scope>NUCLEOTIDE SEQUENCE [LARGE SCALE GENOMIC DNA]</scope>
    <source>
        <strain evidence="8 9">UGP3</strain>
        <tissue evidence="8">Spores</tissue>
    </source>
</reference>
<keyword evidence="6" id="KW-0539">Nucleus</keyword>
<feature type="region of interest" description="Disordered" evidence="7">
    <location>
        <begin position="213"/>
        <end position="243"/>
    </location>
</feature>
<dbReference type="Proteomes" id="UP000029725">
    <property type="component" value="Unassembled WGS sequence"/>
</dbReference>
<dbReference type="GO" id="GO:0032968">
    <property type="term" value="P:positive regulation of transcription elongation by RNA polymerase II"/>
    <property type="evidence" value="ECO:0007669"/>
    <property type="project" value="InterPro"/>
</dbReference>
<dbReference type="GO" id="GO:0001096">
    <property type="term" value="F:TFIIF-class transcription factor complex binding"/>
    <property type="evidence" value="ECO:0007669"/>
    <property type="project" value="TreeGrafter"/>
</dbReference>
<protein>
    <submittedName>
        <fullName evidence="8">Uncharacterized protein</fullName>
    </submittedName>
</protein>
<dbReference type="SUPFAM" id="SSF50916">
    <property type="entry name" value="Rap30/74 interaction domains"/>
    <property type="match status" value="1"/>
</dbReference>
<proteinExistence type="inferred from homology"/>
<organism evidence="8 9">
    <name type="scientific">Mitosporidium daphniae</name>
    <dbReference type="NCBI Taxonomy" id="1485682"/>
    <lineage>
        <taxon>Eukaryota</taxon>
        <taxon>Fungi</taxon>
        <taxon>Fungi incertae sedis</taxon>
        <taxon>Microsporidia</taxon>
        <taxon>Mitosporidium</taxon>
    </lineage>
</organism>
<dbReference type="GO" id="GO:0016251">
    <property type="term" value="F:RNA polymerase II general transcription initiation factor activity"/>
    <property type="evidence" value="ECO:0007669"/>
    <property type="project" value="TreeGrafter"/>
</dbReference>
<dbReference type="RefSeq" id="XP_013236658.1">
    <property type="nucleotide sequence ID" value="XM_013381204.1"/>
</dbReference>
<dbReference type="VEuPathDB" id="MicrosporidiaDB:DI09_7p100"/>
<dbReference type="InterPro" id="IPR011039">
    <property type="entry name" value="TFIIF_interaction"/>
</dbReference>
<evidence type="ECO:0000256" key="7">
    <source>
        <dbReference type="SAM" id="MobiDB-lite"/>
    </source>
</evidence>
<name>A0A098VR56_9MICR</name>
<sequence>MSSNSQAPKYSEYKIKSFLQSTNYHVMLMPEKGGGALPFSEFVPPVRLYRNSKDAISEASPPMDGEENLASSNPRLKRRSQIITHFESPTQKALKAEEAAPWVLEDGDGKSYSSRLEGGQQQKYVLFGAEFRVLLVNKWYRFSPRLSLSTNIGLKEEAENTRKLQPTTRLEQIVMKKEAVVEIDEEERPDHVPDTLTIAGREMRKTLRHLDKSNLYQSDEDESEVLPEDSLSYSSEEDERTENVALPLEKKEVPEVVAKVARVSLPASSVGHDSMLLTDADILPHLQNGPIKVKDLILLLKGPLKANPSNKELFKELVKKLCVVKLGQGDDEKWLSIKK</sequence>
<keyword evidence="3" id="KW-0805">Transcription regulation</keyword>
<dbReference type="GO" id="GO:0006367">
    <property type="term" value="P:transcription initiation at RNA polymerase II promoter"/>
    <property type="evidence" value="ECO:0007669"/>
    <property type="project" value="InterPro"/>
</dbReference>
<keyword evidence="9" id="KW-1185">Reference proteome</keyword>
<keyword evidence="4" id="KW-0238">DNA-binding</keyword>
<evidence type="ECO:0000313" key="9">
    <source>
        <dbReference type="Proteomes" id="UP000029725"/>
    </source>
</evidence>
<evidence type="ECO:0000313" key="8">
    <source>
        <dbReference type="EMBL" id="KGG50231.1"/>
    </source>
</evidence>
<dbReference type="InterPro" id="IPR008851">
    <property type="entry name" value="TFIIF-alpha"/>
</dbReference>
<accession>A0A098VR56</accession>
<dbReference type="AlphaFoldDB" id="A0A098VR56"/>
<comment type="subcellular location">
    <subcellularLocation>
        <location evidence="1">Nucleus</location>
    </subcellularLocation>
</comment>
<comment type="caution">
    <text evidence="8">The sequence shown here is derived from an EMBL/GenBank/DDBJ whole genome shotgun (WGS) entry which is preliminary data.</text>
</comment>
<evidence type="ECO:0000256" key="4">
    <source>
        <dbReference type="ARBA" id="ARBA00023125"/>
    </source>
</evidence>
<dbReference type="GO" id="GO:0005674">
    <property type="term" value="C:transcription factor TFIIF complex"/>
    <property type="evidence" value="ECO:0007669"/>
    <property type="project" value="TreeGrafter"/>
</dbReference>
<dbReference type="EMBL" id="JMKJ01000590">
    <property type="protein sequence ID" value="KGG50231.1"/>
    <property type="molecule type" value="Genomic_DNA"/>
</dbReference>
<evidence type="ECO:0000256" key="1">
    <source>
        <dbReference type="ARBA" id="ARBA00004123"/>
    </source>
</evidence>
<evidence type="ECO:0000256" key="3">
    <source>
        <dbReference type="ARBA" id="ARBA00023015"/>
    </source>
</evidence>
<dbReference type="PANTHER" id="PTHR13011">
    <property type="entry name" value="TFIIF-ALPHA"/>
    <property type="match status" value="1"/>
</dbReference>